<evidence type="ECO:0000313" key="2">
    <source>
        <dbReference type="EMBL" id="NYT27588.1"/>
    </source>
</evidence>
<organism evidence="2 3">
    <name type="scientific">Candidatus Thiodubiliella endoseptemdiera</name>
    <dbReference type="NCBI Taxonomy" id="2738886"/>
    <lineage>
        <taxon>Bacteria</taxon>
        <taxon>Pseudomonadati</taxon>
        <taxon>Pseudomonadota</taxon>
        <taxon>Gammaproteobacteria</taxon>
        <taxon>Candidatus Pseudothioglobaceae</taxon>
        <taxon>Candidatus Thiodubiliella</taxon>
    </lineage>
</organism>
<name>A0A853F245_9GAMM</name>
<sequence>MGNYIIKSSLSPLFYVPIIIIALSARYGLSDNFETYVRTDYLNSNNRVTDLSGSSSANDSKLADVWAGFNYQLSKDNNTPALLVSIEAALYENYASDNAQFKSQQIGITTYRAIDPIVLSLTSGYRFSQTRKDGDIDYKPGNFLFISPSVGFAVNDVITLTTGFQWMNKQADKFNNISQGVRSTSTDLILGMGYGQAKNSIINTTLKANISGRGGADLRVNWLYSF</sequence>
<proteinExistence type="predicted"/>
<accession>A0A853F245</accession>
<dbReference type="Proteomes" id="UP000568751">
    <property type="component" value="Unassembled WGS sequence"/>
</dbReference>
<gene>
    <name evidence="2" type="ORF">H0A76_06635</name>
</gene>
<comment type="caution">
    <text evidence="2">The sequence shown here is derived from an EMBL/GenBank/DDBJ whole genome shotgun (WGS) entry which is preliminary data.</text>
</comment>
<feature type="transmembrane region" description="Helical" evidence="1">
    <location>
        <begin position="12"/>
        <end position="29"/>
    </location>
</feature>
<protein>
    <submittedName>
        <fullName evidence="2">Uncharacterized protein</fullName>
    </submittedName>
</protein>
<evidence type="ECO:0000256" key="1">
    <source>
        <dbReference type="SAM" id="Phobius"/>
    </source>
</evidence>
<evidence type="ECO:0000313" key="3">
    <source>
        <dbReference type="Proteomes" id="UP000568751"/>
    </source>
</evidence>
<keyword evidence="1" id="KW-0812">Transmembrane</keyword>
<dbReference type="AlphaFoldDB" id="A0A853F245"/>
<dbReference type="EMBL" id="JACCHT010000001">
    <property type="protein sequence ID" value="NYT27588.1"/>
    <property type="molecule type" value="Genomic_DNA"/>
</dbReference>
<keyword evidence="1" id="KW-0472">Membrane</keyword>
<reference evidence="2 3" key="1">
    <citation type="submission" date="2020-05" db="EMBL/GenBank/DDBJ databases">
        <title>Horizontal transmission and recombination maintain forever young bacterial symbiont genomes.</title>
        <authorList>
            <person name="Russell S.L."/>
            <person name="Pepper-Tunick E."/>
            <person name="Svedberg J."/>
            <person name="Byrne A."/>
            <person name="Ruelas Castillo J."/>
            <person name="Vollmers C."/>
            <person name="Beinart R.A."/>
            <person name="Corbett-Detig R."/>
        </authorList>
    </citation>
    <scope>NUCLEOTIDE SEQUENCE [LARGE SCALE GENOMIC DNA]</scope>
    <source>
        <strain evidence="2">455</strain>
    </source>
</reference>
<keyword evidence="1" id="KW-1133">Transmembrane helix</keyword>